<dbReference type="AlphaFoldDB" id="A0A061S666"/>
<evidence type="ECO:0000313" key="1">
    <source>
        <dbReference type="EMBL" id="JAC79743.1"/>
    </source>
</evidence>
<proteinExistence type="predicted"/>
<sequence>ICVPALRKVDSKSIIVRNMAFSTESLHGSPTKDNSCSRNFNEEHCRRKDVVSKGQSNLWHTFVH</sequence>
<dbReference type="EMBL" id="GBEZ01005581">
    <property type="protein sequence ID" value="JAC79743.1"/>
    <property type="molecule type" value="Transcribed_RNA"/>
</dbReference>
<name>A0A061S666_9CHLO</name>
<reference evidence="1" key="1">
    <citation type="submission" date="2014-05" db="EMBL/GenBank/DDBJ databases">
        <title>The transcriptome of the halophilic microalga Tetraselmis sp. GSL018 isolated from the Great Salt Lake, Utah.</title>
        <authorList>
            <person name="Jinkerson R.E."/>
            <person name="D'Adamo S."/>
            <person name="Posewitz M.C."/>
        </authorList>
    </citation>
    <scope>NUCLEOTIDE SEQUENCE</scope>
    <source>
        <strain evidence="1">GSL018</strain>
    </source>
</reference>
<gene>
    <name evidence="1" type="ORF">TSPGSL018_11936</name>
</gene>
<feature type="non-terminal residue" evidence="1">
    <location>
        <position position="1"/>
    </location>
</feature>
<accession>A0A061S666</accession>
<organism evidence="1">
    <name type="scientific">Tetraselmis sp. GSL018</name>
    <dbReference type="NCBI Taxonomy" id="582737"/>
    <lineage>
        <taxon>Eukaryota</taxon>
        <taxon>Viridiplantae</taxon>
        <taxon>Chlorophyta</taxon>
        <taxon>core chlorophytes</taxon>
        <taxon>Chlorodendrophyceae</taxon>
        <taxon>Chlorodendrales</taxon>
        <taxon>Chlorodendraceae</taxon>
        <taxon>Tetraselmis</taxon>
    </lineage>
</organism>
<protein>
    <submittedName>
        <fullName evidence="1">Uncharacterized protein</fullName>
    </submittedName>
</protein>